<feature type="domain" description="Glycosyltransferase 2-like" evidence="9">
    <location>
        <begin position="164"/>
        <end position="376"/>
    </location>
</feature>
<evidence type="ECO:0000259" key="9">
    <source>
        <dbReference type="Pfam" id="PF13632"/>
    </source>
</evidence>
<feature type="transmembrane region" description="Helical" evidence="7">
    <location>
        <begin position="474"/>
        <end position="495"/>
    </location>
</feature>
<feature type="transmembrane region" description="Helical" evidence="7">
    <location>
        <begin position="441"/>
        <end position="462"/>
    </location>
</feature>
<evidence type="ECO:0000313" key="10">
    <source>
        <dbReference type="EMBL" id="EMG24726.1"/>
    </source>
</evidence>
<name>A0ABP2SW57_9STRE</name>
<dbReference type="InterPro" id="IPR050321">
    <property type="entry name" value="Glycosyltr_2/OpgH_subfam"/>
</dbReference>
<gene>
    <name evidence="10" type="ORF">SPJ1_1985</name>
</gene>
<feature type="transmembrane region" description="Helical" evidence="7">
    <location>
        <begin position="37"/>
        <end position="62"/>
    </location>
</feature>
<dbReference type="SUPFAM" id="SSF53448">
    <property type="entry name" value="Nucleotide-diphospho-sugar transferases"/>
    <property type="match status" value="1"/>
</dbReference>
<evidence type="ECO:0000256" key="7">
    <source>
        <dbReference type="SAM" id="Phobius"/>
    </source>
</evidence>
<feature type="transmembrane region" description="Helical" evidence="7">
    <location>
        <begin position="12"/>
        <end position="31"/>
    </location>
</feature>
<organism evidence="10 11">
    <name type="scientific">Streptococcus parauberis KRS-02083</name>
    <dbReference type="NCBI Taxonomy" id="1207545"/>
    <lineage>
        <taxon>Bacteria</taxon>
        <taxon>Bacillati</taxon>
        <taxon>Bacillota</taxon>
        <taxon>Bacilli</taxon>
        <taxon>Lactobacillales</taxon>
        <taxon>Streptococcaceae</taxon>
        <taxon>Streptococcus</taxon>
    </lineage>
</organism>
<protein>
    <submittedName>
        <fullName evidence="10">Cellulose synthase catalytic subunit</fullName>
    </submittedName>
</protein>
<dbReference type="RefSeq" id="WP_003104095.1">
    <property type="nucleotide sequence ID" value="NZ_ALYM01000008.1"/>
</dbReference>
<evidence type="ECO:0000256" key="3">
    <source>
        <dbReference type="ARBA" id="ARBA00022679"/>
    </source>
</evidence>
<dbReference type="InterPro" id="IPR001173">
    <property type="entry name" value="Glyco_trans_2-like"/>
</dbReference>
<dbReference type="Gene3D" id="2.40.10.220">
    <property type="entry name" value="predicted glycosyltransferase like domains"/>
    <property type="match status" value="1"/>
</dbReference>
<evidence type="ECO:0000256" key="6">
    <source>
        <dbReference type="ARBA" id="ARBA00023136"/>
    </source>
</evidence>
<keyword evidence="11" id="KW-1185">Reference proteome</keyword>
<keyword evidence="3" id="KW-0808">Transferase</keyword>
<dbReference type="EMBL" id="ALYM01000008">
    <property type="protein sequence ID" value="EMG24726.1"/>
    <property type="molecule type" value="Genomic_DNA"/>
</dbReference>
<accession>A0ABP2SW57</accession>
<evidence type="ECO:0000259" key="8">
    <source>
        <dbReference type="Pfam" id="PF07238"/>
    </source>
</evidence>
<keyword evidence="5 7" id="KW-1133">Transmembrane helix</keyword>
<evidence type="ECO:0000256" key="1">
    <source>
        <dbReference type="ARBA" id="ARBA00004141"/>
    </source>
</evidence>
<feature type="transmembrane region" description="Helical" evidence="7">
    <location>
        <begin position="400"/>
        <end position="420"/>
    </location>
</feature>
<sequence length="739" mass="85968">MLKNSKINKILYFFAFLTSVLYLFWRLFFTIPWEDSHFSYISGLILWFSELTSFFTAFVLIVNKSKEVNLEKGVMTQENLPDIDVFIATHNEDYEILYKTVNACVRMNYPDKSKVHIYIADDTNRPEIKKLAEEFSVGYFGLENNKHAKSGNLNNALSLTNSPYIATFDADMIPYKDFLLETVPYFLKDRGDSKPIGLIQTPQSFYNPDIFQFHFYSEDKLPNEQDFFSKSVNVLNNTRGASVYTGSNTLLRRKAIEDAGGFPTQTITEDFELGVRMNIAGYLNYSTTKPMASGLTPTDLRSVIKQRIRWGRGVIKSSYNVNIFFNPKLTLGQRMIYINGYFYWSSFFRRLVYIIAPILYTVFHIRIVKANVWLLLIFWLPSYILTKLAMRDVTDSYRTQTWGEIVETVFAPYLVIPIFLESIGISEKKFKVTSKSVSNRNFDYLFALPYLILWILSLYGLISFNIGKYGSELFYGSVISFWLLHHLINLTFALFSTLGRPIFRKEERFLVKENANLTVGGLQENIQIVDVSEHGLSFVSSKPLYIRDSMQISLYDGEYEFDIKGQLTRVVSKKGKWLYGIKIVDLDNKNKKAYFYYIYDRSNKYLTEVRDNWVTIWDDLYNNLIQRLHLMTNYNLVSSRGNTMFPEISTNFPVSLNSEPMRITKFNVSEIELSYDSQLTPKDYITFDNSDIRLNLQKKMISPSNQLVCYNVVSFEEKANGGMQRFYNELYMGSVNGNH</sequence>
<comment type="subcellular location">
    <subcellularLocation>
        <location evidence="1">Membrane</location>
        <topology evidence="1">Multi-pass membrane protein</topology>
    </subcellularLocation>
</comment>
<dbReference type="SUPFAM" id="SSF141371">
    <property type="entry name" value="PilZ domain-like"/>
    <property type="match status" value="1"/>
</dbReference>
<keyword evidence="4 7" id="KW-0812">Transmembrane</keyword>
<dbReference type="Pfam" id="PF13632">
    <property type="entry name" value="Glyco_trans_2_3"/>
    <property type="match status" value="1"/>
</dbReference>
<dbReference type="InterPro" id="IPR009875">
    <property type="entry name" value="PilZ_domain"/>
</dbReference>
<keyword evidence="2" id="KW-0328">Glycosyltransferase</keyword>
<dbReference type="InterPro" id="IPR029044">
    <property type="entry name" value="Nucleotide-diphossugar_trans"/>
</dbReference>
<keyword evidence="6 7" id="KW-0472">Membrane</keyword>
<dbReference type="GeneID" id="61421512"/>
<evidence type="ECO:0000313" key="11">
    <source>
        <dbReference type="Proteomes" id="UP000011769"/>
    </source>
</evidence>
<dbReference type="CDD" id="cd06421">
    <property type="entry name" value="CESA_CelA_like"/>
    <property type="match status" value="1"/>
</dbReference>
<proteinExistence type="predicted"/>
<feature type="transmembrane region" description="Helical" evidence="7">
    <location>
        <begin position="351"/>
        <end position="380"/>
    </location>
</feature>
<dbReference type="Gene3D" id="3.90.550.10">
    <property type="entry name" value="Spore Coat Polysaccharide Biosynthesis Protein SpsA, Chain A"/>
    <property type="match status" value="1"/>
</dbReference>
<dbReference type="PANTHER" id="PTHR43867">
    <property type="entry name" value="CELLULOSE SYNTHASE CATALYTIC SUBUNIT A [UDP-FORMING]"/>
    <property type="match status" value="1"/>
</dbReference>
<comment type="caution">
    <text evidence="10">The sequence shown here is derived from an EMBL/GenBank/DDBJ whole genome shotgun (WGS) entry which is preliminary data.</text>
</comment>
<evidence type="ECO:0000256" key="2">
    <source>
        <dbReference type="ARBA" id="ARBA00022676"/>
    </source>
</evidence>
<reference evidence="10 11" key="1">
    <citation type="journal article" date="2013" name="PLoS ONE">
        <title>Comparative Genomic Characterization of Three Streptococcus parauberis Strains in Fish Pathogen, as Assessed by Wide-Genome Analyses.</title>
        <authorList>
            <person name="Nho S.W."/>
            <person name="Hikima J."/>
            <person name="Park S.B."/>
            <person name="Jang H.B."/>
            <person name="Cha I.S."/>
            <person name="Yasuike M."/>
            <person name="Nakamura Y."/>
            <person name="Fujiwara A."/>
            <person name="Sano M."/>
            <person name="Kanai K."/>
            <person name="Kondo H."/>
            <person name="Hirono I."/>
            <person name="Takeyama H."/>
            <person name="Aoki T."/>
            <person name="Jung T.S."/>
        </authorList>
    </citation>
    <scope>NUCLEOTIDE SEQUENCE [LARGE SCALE GENOMIC DNA]</scope>
    <source>
        <strain evidence="10 11">KRS-02083</strain>
    </source>
</reference>
<evidence type="ECO:0000256" key="5">
    <source>
        <dbReference type="ARBA" id="ARBA00022989"/>
    </source>
</evidence>
<dbReference type="Pfam" id="PF07238">
    <property type="entry name" value="PilZ"/>
    <property type="match status" value="1"/>
</dbReference>
<feature type="domain" description="PilZ" evidence="8">
    <location>
        <begin position="504"/>
        <end position="598"/>
    </location>
</feature>
<evidence type="ECO:0000256" key="4">
    <source>
        <dbReference type="ARBA" id="ARBA00022692"/>
    </source>
</evidence>
<dbReference type="PANTHER" id="PTHR43867:SF2">
    <property type="entry name" value="CELLULOSE SYNTHASE CATALYTIC SUBUNIT A [UDP-FORMING]"/>
    <property type="match status" value="1"/>
</dbReference>
<dbReference type="Proteomes" id="UP000011769">
    <property type="component" value="Unassembled WGS sequence"/>
</dbReference>